<accession>A0A2S9SV45</accession>
<keyword evidence="2 3" id="KW-0732">Signal</keyword>
<feature type="signal peptide" evidence="3">
    <location>
        <begin position="1"/>
        <end position="26"/>
    </location>
</feature>
<dbReference type="CDD" id="cd14657">
    <property type="entry name" value="Imelysin_IrpA-like"/>
    <property type="match status" value="1"/>
</dbReference>
<dbReference type="EMBL" id="NXGH01000004">
    <property type="protein sequence ID" value="PRM90476.1"/>
    <property type="molecule type" value="Genomic_DNA"/>
</dbReference>
<protein>
    <submittedName>
        <fullName evidence="5">Imelysin</fullName>
    </submittedName>
</protein>
<reference evidence="5 6" key="1">
    <citation type="submission" date="2017-09" db="EMBL/GenBank/DDBJ databases">
        <title>Reassesment of A. cryaerophilus.</title>
        <authorList>
            <person name="Perez-Cataluna A."/>
            <person name="Collado L."/>
            <person name="Salgado O."/>
            <person name="Lefinanco V."/>
            <person name="Figueras M.J."/>
        </authorList>
    </citation>
    <scope>NUCLEOTIDE SEQUENCE [LARGE SCALE GENOMIC DNA]</scope>
    <source>
        <strain evidence="5 6">LMG 9871</strain>
    </source>
</reference>
<evidence type="ECO:0000259" key="4">
    <source>
        <dbReference type="Pfam" id="PF09375"/>
    </source>
</evidence>
<feature type="chain" id="PRO_5015535860" evidence="3">
    <location>
        <begin position="27"/>
        <end position="449"/>
    </location>
</feature>
<evidence type="ECO:0000313" key="5">
    <source>
        <dbReference type="EMBL" id="PRM90476.1"/>
    </source>
</evidence>
<evidence type="ECO:0000256" key="1">
    <source>
        <dbReference type="ARBA" id="ARBA00004196"/>
    </source>
</evidence>
<comment type="caution">
    <text evidence="5">The sequence shown here is derived from an EMBL/GenBank/DDBJ whole genome shotgun (WGS) entry which is preliminary data.</text>
</comment>
<evidence type="ECO:0000313" key="6">
    <source>
        <dbReference type="Proteomes" id="UP000238649"/>
    </source>
</evidence>
<evidence type="ECO:0000256" key="2">
    <source>
        <dbReference type="ARBA" id="ARBA00022729"/>
    </source>
</evidence>
<dbReference type="Pfam" id="PF09375">
    <property type="entry name" value="Peptidase_M75"/>
    <property type="match status" value="1"/>
</dbReference>
<dbReference type="InterPro" id="IPR038352">
    <property type="entry name" value="Imelysin_sf"/>
</dbReference>
<sequence>MGFTNKLLVSLSIAAALAISSGAATSKNEVNSSVSKNLTFLESYANIAFDNYTDALKDAKNLKISIDKFVANPTQENLDSAKKAWLQSRESYGSTEIFRLTNGPIDAEDGWIAETYGALEGQINAWPLDENMIDYTIDADGKRTSGNIIDTIGKFNPGGEESKEVDVTKITVEALTELNENGGEANVSTGYHAIEFLLWGQDQDYNNFLEDKITNGAMVAGLRPLSDFTTDKDAKRRLEYLSVVTQKLVEDLSVVTSAWEKDIKGNTGLYRAALLGKLKGKEKNKNLDKKVTMQQIIAGMGVFIKSELANERLAVAVLTPSEEDEHSCFSDNTHRDLVKNYEGFKNILTSTYNGKKYGESLLDSLSKDDKARVLKLMSDIEEKIESVDKIAKTQAHFDYQIKPEHSQAKVLVKLKNELRKLGDEMITVAKANNIKLTTDDVTDPEETKL</sequence>
<dbReference type="GO" id="GO:0030313">
    <property type="term" value="C:cell envelope"/>
    <property type="evidence" value="ECO:0007669"/>
    <property type="project" value="UniProtKB-SubCell"/>
</dbReference>
<dbReference type="OrthoDB" id="9764688at2"/>
<feature type="domain" description="Imelysin-like" evidence="4">
    <location>
        <begin position="50"/>
        <end position="421"/>
    </location>
</feature>
<name>A0A2S9SV45_9BACT</name>
<organism evidence="5 6">
    <name type="scientific">Aliarcobacter cryaerophilus</name>
    <dbReference type="NCBI Taxonomy" id="28198"/>
    <lineage>
        <taxon>Bacteria</taxon>
        <taxon>Pseudomonadati</taxon>
        <taxon>Campylobacterota</taxon>
        <taxon>Epsilonproteobacteria</taxon>
        <taxon>Campylobacterales</taxon>
        <taxon>Arcobacteraceae</taxon>
        <taxon>Aliarcobacter</taxon>
    </lineage>
</organism>
<evidence type="ECO:0000256" key="3">
    <source>
        <dbReference type="SAM" id="SignalP"/>
    </source>
</evidence>
<gene>
    <name evidence="5" type="ORF">CJ671_02480</name>
</gene>
<dbReference type="InterPro" id="IPR018976">
    <property type="entry name" value="Imelysin-like"/>
</dbReference>
<proteinExistence type="predicted"/>
<dbReference type="AlphaFoldDB" id="A0A2S9SV45"/>
<dbReference type="Proteomes" id="UP000238649">
    <property type="component" value="Unassembled WGS sequence"/>
</dbReference>
<dbReference type="Gene3D" id="1.20.1420.20">
    <property type="entry name" value="M75 peptidase, HXXE motif"/>
    <property type="match status" value="1"/>
</dbReference>
<dbReference type="RefSeq" id="WP_105911150.1">
    <property type="nucleotide sequence ID" value="NZ_NXGH01000004.1"/>
</dbReference>
<comment type="subcellular location">
    <subcellularLocation>
        <location evidence="1">Cell envelope</location>
    </subcellularLocation>
</comment>